<feature type="transmembrane region" description="Helical" evidence="1">
    <location>
        <begin position="105"/>
        <end position="126"/>
    </location>
</feature>
<organism evidence="3 4">
    <name type="scientific">Nitratireductor pacificus pht-3B</name>
    <dbReference type="NCBI Taxonomy" id="391937"/>
    <lineage>
        <taxon>Bacteria</taxon>
        <taxon>Pseudomonadati</taxon>
        <taxon>Pseudomonadota</taxon>
        <taxon>Alphaproteobacteria</taxon>
        <taxon>Hyphomicrobiales</taxon>
        <taxon>Phyllobacteriaceae</taxon>
        <taxon>Nitratireductor</taxon>
    </lineage>
</organism>
<dbReference type="Pfam" id="PF01569">
    <property type="entry name" value="PAP2"/>
    <property type="match status" value="1"/>
</dbReference>
<dbReference type="SMART" id="SM00014">
    <property type="entry name" value="acidPPc"/>
    <property type="match status" value="1"/>
</dbReference>
<dbReference type="SUPFAM" id="SSF48317">
    <property type="entry name" value="Acid phosphatase/Vanadium-dependent haloperoxidase"/>
    <property type="match status" value="1"/>
</dbReference>
<sequence>MKTFARRVGRRRQVLAPALLLLVLALGSFAFLAIADEVAEGEIRAFDERLLLSMRNPADPADPIGPPWLEEMALEVTAVGGYPLIVLSLAVVAGLLVVTRRFGAALYAVLSVGSGALVSHFLKHFYDRPRPDIVAHLDVIHTASFPSGHAMVTTVAYLTLAALVMRFFEDWRVRAYVLCVAVLVALLVGISRVYLGVHWPSDVAAGWALGAAWASLTWLVVTLLALYRNSGGGAGAGNQLREGAPEAMENP</sequence>
<name>K2LI49_9HYPH</name>
<dbReference type="PATRIC" id="fig|391937.3.peg.3698"/>
<feature type="domain" description="Phosphatidic acid phosphatase type 2/haloperoxidase" evidence="2">
    <location>
        <begin position="104"/>
        <end position="218"/>
    </location>
</feature>
<protein>
    <submittedName>
        <fullName evidence="3">PA-phosphatase-like phosphoesterase</fullName>
    </submittedName>
</protein>
<accession>K2LI49</accession>
<feature type="transmembrane region" description="Helical" evidence="1">
    <location>
        <begin position="76"/>
        <end position="98"/>
    </location>
</feature>
<comment type="caution">
    <text evidence="3">The sequence shown here is derived from an EMBL/GenBank/DDBJ whole genome shotgun (WGS) entry which is preliminary data.</text>
</comment>
<dbReference type="CDD" id="cd03392">
    <property type="entry name" value="PAP2_like_2"/>
    <property type="match status" value="1"/>
</dbReference>
<proteinExistence type="predicted"/>
<feature type="transmembrane region" description="Helical" evidence="1">
    <location>
        <begin position="175"/>
        <end position="195"/>
    </location>
</feature>
<feature type="transmembrane region" description="Helical" evidence="1">
    <location>
        <begin position="146"/>
        <end position="168"/>
    </location>
</feature>
<dbReference type="eggNOG" id="COG0671">
    <property type="taxonomic scope" value="Bacteria"/>
</dbReference>
<dbReference type="PANTHER" id="PTHR14969">
    <property type="entry name" value="SPHINGOSINE-1-PHOSPHATE PHOSPHOHYDROLASE"/>
    <property type="match status" value="1"/>
</dbReference>
<reference evidence="3 4" key="1">
    <citation type="journal article" date="2012" name="J. Bacteriol.">
        <title>Genome Sequence of Nitratireductor pacificus Type Strain pht-3B.</title>
        <authorList>
            <person name="Lai Q."/>
            <person name="Li G."/>
            <person name="Shao Z."/>
        </authorList>
    </citation>
    <scope>NUCLEOTIDE SEQUENCE [LARGE SCALE GENOMIC DNA]</scope>
    <source>
        <strain evidence="4">pht-3B</strain>
    </source>
</reference>
<dbReference type="PANTHER" id="PTHR14969:SF13">
    <property type="entry name" value="AT30094P"/>
    <property type="match status" value="1"/>
</dbReference>
<dbReference type="EMBL" id="AMRM01000024">
    <property type="protein sequence ID" value="EKF17429.1"/>
    <property type="molecule type" value="Genomic_DNA"/>
</dbReference>
<dbReference type="Proteomes" id="UP000006786">
    <property type="component" value="Unassembled WGS sequence"/>
</dbReference>
<keyword evidence="4" id="KW-1185">Reference proteome</keyword>
<dbReference type="STRING" id="391937.NA2_17991"/>
<evidence type="ECO:0000256" key="1">
    <source>
        <dbReference type="SAM" id="Phobius"/>
    </source>
</evidence>
<dbReference type="Gene3D" id="1.20.144.10">
    <property type="entry name" value="Phosphatidic acid phosphatase type 2/haloperoxidase"/>
    <property type="match status" value="2"/>
</dbReference>
<dbReference type="RefSeq" id="WP_008598559.1">
    <property type="nucleotide sequence ID" value="NZ_AMRM01000024.1"/>
</dbReference>
<dbReference type="AlphaFoldDB" id="K2LI49"/>
<dbReference type="InterPro" id="IPR036938">
    <property type="entry name" value="PAP2/HPO_sf"/>
</dbReference>
<evidence type="ECO:0000313" key="4">
    <source>
        <dbReference type="Proteomes" id="UP000006786"/>
    </source>
</evidence>
<evidence type="ECO:0000313" key="3">
    <source>
        <dbReference type="EMBL" id="EKF17429.1"/>
    </source>
</evidence>
<feature type="transmembrane region" description="Helical" evidence="1">
    <location>
        <begin position="207"/>
        <end position="227"/>
    </location>
</feature>
<gene>
    <name evidence="3" type="ORF">NA2_17991</name>
</gene>
<keyword evidence="1" id="KW-1133">Transmembrane helix</keyword>
<keyword evidence="1" id="KW-0472">Membrane</keyword>
<dbReference type="InterPro" id="IPR000326">
    <property type="entry name" value="PAP2/HPO"/>
</dbReference>
<evidence type="ECO:0000259" key="2">
    <source>
        <dbReference type="SMART" id="SM00014"/>
    </source>
</evidence>
<keyword evidence="1" id="KW-0812">Transmembrane</keyword>